<evidence type="ECO:0000313" key="3">
    <source>
        <dbReference type="EMBL" id="KKM73938.1"/>
    </source>
</evidence>
<organism evidence="3">
    <name type="scientific">marine sediment metagenome</name>
    <dbReference type="NCBI Taxonomy" id="412755"/>
    <lineage>
        <taxon>unclassified sequences</taxon>
        <taxon>metagenomes</taxon>
        <taxon>ecological metagenomes</taxon>
    </lineage>
</organism>
<dbReference type="EMBL" id="LAZR01009220">
    <property type="protein sequence ID" value="KKM73938.1"/>
    <property type="molecule type" value="Genomic_DNA"/>
</dbReference>
<keyword evidence="1" id="KW-1188">Viral release from host cell</keyword>
<dbReference type="PANTHER" id="PTHR37813">
    <property type="entry name" value="FELS-2 PROPHAGE PROTEIN"/>
    <property type="match status" value="1"/>
</dbReference>
<proteinExistence type="predicted"/>
<reference evidence="3" key="1">
    <citation type="journal article" date="2015" name="Nature">
        <title>Complex archaea that bridge the gap between prokaryotes and eukaryotes.</title>
        <authorList>
            <person name="Spang A."/>
            <person name="Saw J.H."/>
            <person name="Jorgensen S.L."/>
            <person name="Zaremba-Niedzwiedzka K."/>
            <person name="Martijn J."/>
            <person name="Lind A.E."/>
            <person name="van Eijk R."/>
            <person name="Schleper C."/>
            <person name="Guy L."/>
            <person name="Ettema T.J."/>
        </authorList>
    </citation>
    <scope>NUCLEOTIDE SEQUENCE</scope>
</reference>
<dbReference type="PANTHER" id="PTHR37813:SF1">
    <property type="entry name" value="FELS-2 PROPHAGE PROTEIN"/>
    <property type="match status" value="1"/>
</dbReference>
<dbReference type="Pfam" id="PF10145">
    <property type="entry name" value="PhageMin_Tail"/>
    <property type="match status" value="1"/>
</dbReference>
<dbReference type="NCBIfam" id="TIGR01760">
    <property type="entry name" value="tape_meas_TP901"/>
    <property type="match status" value="1"/>
</dbReference>
<evidence type="ECO:0000256" key="1">
    <source>
        <dbReference type="ARBA" id="ARBA00022612"/>
    </source>
</evidence>
<protein>
    <recommendedName>
        <fullName evidence="2">Phage tail tape measure protein domain-containing protein</fullName>
    </recommendedName>
</protein>
<accession>A0A0F9JW64</accession>
<sequence length="250" mass="25693">MAERLGTAVLELSTDDTKFKRGVKRAEGDARKLDDRLDKVGRSFQRRLTKLGGSLTALGGRMRSVGRGLSLSLTAPLALIGGAIIKVAGQFEASMKKVEALTGETGDSLDKMREQAKQLGITTQFSASEAADGMGFLAQAGFDAEQILAAMPGVLELAAAGELDLARAADIASNVLTQFGIDALDIGRVNDILAATASSANTNIEQLAEATKFVGTTAAQSNIPLETIAGAIGVMANAGLQGGIAGTSLN</sequence>
<gene>
    <name evidence="3" type="ORF">LCGC14_1405330</name>
</gene>
<evidence type="ECO:0000259" key="2">
    <source>
        <dbReference type="Pfam" id="PF10145"/>
    </source>
</evidence>
<comment type="caution">
    <text evidence="3">The sequence shown here is derived from an EMBL/GenBank/DDBJ whole genome shotgun (WGS) entry which is preliminary data.</text>
</comment>
<dbReference type="InterPro" id="IPR010090">
    <property type="entry name" value="Phage_tape_meas"/>
</dbReference>
<feature type="non-terminal residue" evidence="3">
    <location>
        <position position="250"/>
    </location>
</feature>
<dbReference type="AlphaFoldDB" id="A0A0F9JW64"/>
<feature type="domain" description="Phage tail tape measure protein" evidence="2">
    <location>
        <begin position="113"/>
        <end position="250"/>
    </location>
</feature>
<name>A0A0F9JW64_9ZZZZ</name>